<evidence type="ECO:0000313" key="1">
    <source>
        <dbReference type="EMBL" id="NBI28658.1"/>
    </source>
</evidence>
<name>A0A6N9Q2M1_9BACL</name>
<dbReference type="AlphaFoldDB" id="A0A6N9Q2M1"/>
<reference evidence="1 2" key="1">
    <citation type="submission" date="2019-01" db="EMBL/GenBank/DDBJ databases">
        <title>Chengkuizengella sp. nov., isolated from deep-sea sediment of East Pacific Ocean.</title>
        <authorList>
            <person name="Yang J."/>
            <person name="Lai Q."/>
            <person name="Shao Z."/>
        </authorList>
    </citation>
    <scope>NUCLEOTIDE SEQUENCE [LARGE SCALE GENOMIC DNA]</scope>
    <source>
        <strain evidence="1 2">YPA3-1-1</strain>
    </source>
</reference>
<evidence type="ECO:0000313" key="2">
    <source>
        <dbReference type="Proteomes" id="UP000448943"/>
    </source>
</evidence>
<keyword evidence="2" id="KW-1185">Reference proteome</keyword>
<protein>
    <submittedName>
        <fullName evidence="1">Uncharacterized protein</fullName>
    </submittedName>
</protein>
<sequence length="104" mass="12256">MSNLLANLKTFIFEWEHGVDYVITENLEKSITIIEEFGMGKVDHYDSIKTIELDIFFVNEPMVKLLTKDIIENKEFKQIPSFFLSITSLPDFLDDPIRIETLYY</sequence>
<gene>
    <name evidence="1" type="ORF">ERL59_06785</name>
</gene>
<dbReference type="Proteomes" id="UP000448943">
    <property type="component" value="Unassembled WGS sequence"/>
</dbReference>
<dbReference type="RefSeq" id="WP_160645450.1">
    <property type="nucleotide sequence ID" value="NZ_SIJB01000016.1"/>
</dbReference>
<dbReference type="EMBL" id="SIJB01000016">
    <property type="protein sequence ID" value="NBI28658.1"/>
    <property type="molecule type" value="Genomic_DNA"/>
</dbReference>
<proteinExistence type="predicted"/>
<accession>A0A6N9Q2M1</accession>
<organism evidence="1 2">
    <name type="scientific">Chengkuizengella marina</name>
    <dbReference type="NCBI Taxonomy" id="2507566"/>
    <lineage>
        <taxon>Bacteria</taxon>
        <taxon>Bacillati</taxon>
        <taxon>Bacillota</taxon>
        <taxon>Bacilli</taxon>
        <taxon>Bacillales</taxon>
        <taxon>Paenibacillaceae</taxon>
        <taxon>Chengkuizengella</taxon>
    </lineage>
</organism>
<comment type="caution">
    <text evidence="1">The sequence shown here is derived from an EMBL/GenBank/DDBJ whole genome shotgun (WGS) entry which is preliminary data.</text>
</comment>